<comment type="catalytic activity">
    <reaction evidence="11">
        <text>Couples ATP hydrolysis with the unwinding of duplex DNA by translocating in the 3'-5' direction.</text>
        <dbReference type="EC" id="5.6.2.4"/>
    </reaction>
</comment>
<feature type="binding site" evidence="11">
    <location>
        <position position="397"/>
    </location>
    <ligand>
        <name>Zn(2+)</name>
        <dbReference type="ChEBI" id="CHEBI:29105"/>
        <label>2</label>
    </ligand>
</feature>
<dbReference type="Gene3D" id="3.40.1440.60">
    <property type="entry name" value="PriA, 3(prime) DNA-binding domain"/>
    <property type="match status" value="1"/>
</dbReference>
<dbReference type="PROSITE" id="PS51192">
    <property type="entry name" value="HELICASE_ATP_BIND_1"/>
    <property type="match status" value="1"/>
</dbReference>
<evidence type="ECO:0000256" key="5">
    <source>
        <dbReference type="ARBA" id="ARBA00022801"/>
    </source>
</evidence>
<evidence type="ECO:0000313" key="14">
    <source>
        <dbReference type="EMBL" id="RZT76452.1"/>
    </source>
</evidence>
<keyword evidence="4 11" id="KW-0547">Nucleotide-binding</keyword>
<evidence type="ECO:0000256" key="2">
    <source>
        <dbReference type="ARBA" id="ARBA00022705"/>
    </source>
</evidence>
<dbReference type="SUPFAM" id="SSF52540">
    <property type="entry name" value="P-loop containing nucleoside triphosphate hydrolases"/>
    <property type="match status" value="2"/>
</dbReference>
<dbReference type="NCBIfam" id="TIGR00595">
    <property type="entry name" value="priA"/>
    <property type="match status" value="1"/>
</dbReference>
<keyword evidence="15" id="KW-1185">Reference proteome</keyword>
<evidence type="ECO:0000256" key="6">
    <source>
        <dbReference type="ARBA" id="ARBA00022806"/>
    </source>
</evidence>
<dbReference type="Pfam" id="PF00271">
    <property type="entry name" value="Helicase_C"/>
    <property type="match status" value="1"/>
</dbReference>
<feature type="binding site" evidence="11">
    <location>
        <position position="400"/>
    </location>
    <ligand>
        <name>Zn(2+)</name>
        <dbReference type="ChEBI" id="CHEBI:29105"/>
        <label>2</label>
    </ligand>
</feature>
<evidence type="ECO:0000313" key="15">
    <source>
        <dbReference type="Proteomes" id="UP000292136"/>
    </source>
</evidence>
<name>A0ABY0INK0_9RHOO</name>
<dbReference type="PANTHER" id="PTHR30580">
    <property type="entry name" value="PRIMOSOMAL PROTEIN N"/>
    <property type="match status" value="1"/>
</dbReference>
<dbReference type="InterPro" id="IPR027417">
    <property type="entry name" value="P-loop_NTPase"/>
</dbReference>
<dbReference type="CDD" id="cd18804">
    <property type="entry name" value="SF2_C_priA"/>
    <property type="match status" value="1"/>
</dbReference>
<dbReference type="InterPro" id="IPR040498">
    <property type="entry name" value="PriA_CRR"/>
</dbReference>
<evidence type="ECO:0000256" key="11">
    <source>
        <dbReference type="HAMAP-Rule" id="MF_00983"/>
    </source>
</evidence>
<dbReference type="InterPro" id="IPR042115">
    <property type="entry name" value="PriA_3primeBD_sf"/>
</dbReference>
<keyword evidence="3 11" id="KW-0479">Metal-binding</keyword>
<evidence type="ECO:0000256" key="4">
    <source>
        <dbReference type="ARBA" id="ARBA00022741"/>
    </source>
</evidence>
<comment type="catalytic activity">
    <reaction evidence="11">
        <text>ATP + H2O = ADP + phosphate + H(+)</text>
        <dbReference type="Rhea" id="RHEA:13065"/>
        <dbReference type="ChEBI" id="CHEBI:15377"/>
        <dbReference type="ChEBI" id="CHEBI:15378"/>
        <dbReference type="ChEBI" id="CHEBI:30616"/>
        <dbReference type="ChEBI" id="CHEBI:43474"/>
        <dbReference type="ChEBI" id="CHEBI:456216"/>
        <dbReference type="EC" id="5.6.2.4"/>
    </reaction>
</comment>
<dbReference type="GO" id="GO:0004386">
    <property type="term" value="F:helicase activity"/>
    <property type="evidence" value="ECO:0007669"/>
    <property type="project" value="UniProtKB-KW"/>
</dbReference>
<keyword evidence="1 11" id="KW-0639">Primosome</keyword>
<accession>A0ABY0INK0</accession>
<dbReference type="Proteomes" id="UP000292136">
    <property type="component" value="Unassembled WGS sequence"/>
</dbReference>
<evidence type="ECO:0000256" key="3">
    <source>
        <dbReference type="ARBA" id="ARBA00022723"/>
    </source>
</evidence>
<keyword evidence="7 11" id="KW-0862">Zinc</keyword>
<keyword evidence="2 11" id="KW-0235">DNA replication</keyword>
<dbReference type="EC" id="5.6.2.4" evidence="11"/>
<comment type="subunit">
    <text evidence="11">Component of the replication restart primosome.</text>
</comment>
<dbReference type="HAMAP" id="MF_00983">
    <property type="entry name" value="PriA"/>
    <property type="match status" value="1"/>
</dbReference>
<dbReference type="Pfam" id="PF00270">
    <property type="entry name" value="DEAD"/>
    <property type="match status" value="1"/>
</dbReference>
<dbReference type="SMART" id="SM00487">
    <property type="entry name" value="DEXDc"/>
    <property type="match status" value="1"/>
</dbReference>
<dbReference type="InterPro" id="IPR041222">
    <property type="entry name" value="PriA_3primeBD"/>
</dbReference>
<feature type="binding site" evidence="11">
    <location>
        <position position="415"/>
    </location>
    <ligand>
        <name>Zn(2+)</name>
        <dbReference type="ChEBI" id="CHEBI:29105"/>
        <label>2</label>
    </ligand>
</feature>
<feature type="binding site" evidence="11">
    <location>
        <position position="388"/>
    </location>
    <ligand>
        <name>Zn(2+)</name>
        <dbReference type="ChEBI" id="CHEBI:29105"/>
        <label>1</label>
    </ligand>
</feature>
<keyword evidence="5 11" id="KW-0378">Hydrolase</keyword>
<proteinExistence type="inferred from homology"/>
<sequence>MPPAPLPIPMPVIRVALDVPLHRQFDYLAPDAQPDDVGRRVRAPFGRGTRIGVITAVLGADEEGDLPLDKLKAAEILRDDVPPLPPDWFRLTEFCSSYYQAPIGEVMLAALPVGLRRTDPPKARAVKAKVKVEAPQVAPELTPGQAEAVAAVLAAGVGTAPRFAPFLLYGITGSGKTEVYLRLVEAALAGGHQALLLVPEINLTPQLEERVRRRFPGVGLVSLHSELTEAARTRHWKAAFKGEARIVLGTRLSIFTPLPDLGLIVVDEEHDPSFKQQDGMRYSARDVAVFRAWQRGVPIVLGSATPSLETWANATGEGIPRRYTLLTLVDRANAAASLPPVRLLDTRREKLQDGLSAALLAALQVRLERGEQSLVFLNRRGYAPVLACPSCGWISRCRRCAANLVLHLADRRLRCHHCGFENGIPRACPSCGNQDIHPFGRGTQRLETTLQERFPEARILRVDRDSAKSRKQWEALAEKIHAGEADILVGTQMLAKGHDFPRLTLVGVTGADAALFAADWRAPERLFAQLMQVGGRAGRAELPGEVLIQTEHPEHPLYGALQQHDFAAFAASQLEERRSAGFPPYSYQVMLRAEAPEMGPALEYLAQARALGADLNGNGPVLLYDPVPMRMARRANLERAQLLAESTSRPALQAFLAEWRPLLEGIKAPSRLRWHLEVDPLEF</sequence>
<evidence type="ECO:0000256" key="10">
    <source>
        <dbReference type="ARBA" id="ARBA00023235"/>
    </source>
</evidence>
<feature type="domain" description="Helicase ATP-binding" evidence="12">
    <location>
        <begin position="157"/>
        <end position="314"/>
    </location>
</feature>
<dbReference type="Pfam" id="PF18319">
    <property type="entry name" value="Zn_ribbon_PriA"/>
    <property type="match status" value="1"/>
</dbReference>
<dbReference type="InterPro" id="IPR001650">
    <property type="entry name" value="Helicase_C-like"/>
</dbReference>
<dbReference type="PROSITE" id="PS51194">
    <property type="entry name" value="HELICASE_CTER"/>
    <property type="match status" value="1"/>
</dbReference>
<dbReference type="PANTHER" id="PTHR30580:SF0">
    <property type="entry name" value="PRIMOSOMAL PROTEIN N"/>
    <property type="match status" value="1"/>
</dbReference>
<dbReference type="Pfam" id="PF17764">
    <property type="entry name" value="PriA_3primeBD"/>
    <property type="match status" value="1"/>
</dbReference>
<comment type="function">
    <text evidence="11">Initiates the restart of stalled replication forks, which reloads the replicative helicase on sites other than the origin of replication. Recognizes and binds to abandoned replication forks and remodels them to uncover a helicase loading site. Promotes assembly of the primosome at these replication forks.</text>
</comment>
<dbReference type="Gene3D" id="3.40.50.300">
    <property type="entry name" value="P-loop containing nucleotide triphosphate hydrolases"/>
    <property type="match status" value="2"/>
</dbReference>
<comment type="similarity">
    <text evidence="11">Belongs to the helicase family. PriA subfamily.</text>
</comment>
<organism evidence="14 15">
    <name type="scientific">Azospira oryzae</name>
    <dbReference type="NCBI Taxonomy" id="146939"/>
    <lineage>
        <taxon>Bacteria</taxon>
        <taxon>Pseudomonadati</taxon>
        <taxon>Pseudomonadota</taxon>
        <taxon>Betaproteobacteria</taxon>
        <taxon>Rhodocyclales</taxon>
        <taxon>Rhodocyclaceae</taxon>
        <taxon>Azospira</taxon>
    </lineage>
</organism>
<dbReference type="InterPro" id="IPR005259">
    <property type="entry name" value="PriA"/>
</dbReference>
<evidence type="ECO:0000256" key="9">
    <source>
        <dbReference type="ARBA" id="ARBA00023125"/>
    </source>
</evidence>
<comment type="cofactor">
    <cofactor evidence="11">
        <name>Zn(2+)</name>
        <dbReference type="ChEBI" id="CHEBI:29105"/>
    </cofactor>
    <text evidence="11">Binds 2 zinc ions per subunit.</text>
</comment>
<evidence type="ECO:0000256" key="1">
    <source>
        <dbReference type="ARBA" id="ARBA00022515"/>
    </source>
</evidence>
<feature type="binding site" evidence="11">
    <location>
        <position position="428"/>
    </location>
    <ligand>
        <name>Zn(2+)</name>
        <dbReference type="ChEBI" id="CHEBI:29105"/>
        <label>1</label>
    </ligand>
</feature>
<dbReference type="SMART" id="SM00490">
    <property type="entry name" value="HELICc"/>
    <property type="match status" value="1"/>
</dbReference>
<protein>
    <recommendedName>
        <fullName evidence="11">Replication restart protein PriA</fullName>
    </recommendedName>
    <alternativeName>
        <fullName evidence="11">ATP-dependent DNA helicase PriA</fullName>
        <ecNumber evidence="11">5.6.2.4</ecNumber>
    </alternativeName>
    <alternativeName>
        <fullName evidence="11">DNA 3'-5' helicase PriA</fullName>
    </alternativeName>
</protein>
<keyword evidence="8 11" id="KW-0067">ATP-binding</keyword>
<evidence type="ECO:0000256" key="8">
    <source>
        <dbReference type="ARBA" id="ARBA00022840"/>
    </source>
</evidence>
<dbReference type="Pfam" id="PF18074">
    <property type="entry name" value="PriA_C"/>
    <property type="match status" value="1"/>
</dbReference>
<feature type="domain" description="Helicase C-terminal" evidence="13">
    <location>
        <begin position="423"/>
        <end position="580"/>
    </location>
</feature>
<dbReference type="InterPro" id="IPR011545">
    <property type="entry name" value="DEAD/DEAH_box_helicase_dom"/>
</dbReference>
<dbReference type="InterPro" id="IPR041236">
    <property type="entry name" value="PriA_C"/>
</dbReference>
<gene>
    <name evidence="11" type="primary">priA</name>
    <name evidence="14" type="ORF">EV678_2329</name>
</gene>
<evidence type="ECO:0000256" key="7">
    <source>
        <dbReference type="ARBA" id="ARBA00022833"/>
    </source>
</evidence>
<keyword evidence="10 11" id="KW-0413">Isomerase</keyword>
<evidence type="ECO:0000259" key="12">
    <source>
        <dbReference type="PROSITE" id="PS51192"/>
    </source>
</evidence>
<evidence type="ECO:0000259" key="13">
    <source>
        <dbReference type="PROSITE" id="PS51194"/>
    </source>
</evidence>
<dbReference type="NCBIfam" id="NF004067">
    <property type="entry name" value="PRK05580.1-4"/>
    <property type="match status" value="1"/>
</dbReference>
<reference evidence="14 15" key="1">
    <citation type="submission" date="2019-02" db="EMBL/GenBank/DDBJ databases">
        <title>Genomic Encyclopedia of Type Strains, Phase IV (KMG-IV): sequencing the most valuable type-strain genomes for metagenomic binning, comparative biology and taxonomic classification.</title>
        <authorList>
            <person name="Goeker M."/>
        </authorList>
    </citation>
    <scope>NUCLEOTIDE SEQUENCE [LARGE SCALE GENOMIC DNA]</scope>
    <source>
        <strain evidence="14 15">DSM 21223</strain>
    </source>
</reference>
<dbReference type="EMBL" id="SHKM01000002">
    <property type="protein sequence ID" value="RZT76452.1"/>
    <property type="molecule type" value="Genomic_DNA"/>
</dbReference>
<feature type="binding site" evidence="11">
    <location>
        <position position="431"/>
    </location>
    <ligand>
        <name>Zn(2+)</name>
        <dbReference type="ChEBI" id="CHEBI:29105"/>
        <label>1</label>
    </ligand>
</feature>
<feature type="binding site" evidence="11">
    <location>
        <position position="418"/>
    </location>
    <ligand>
        <name>Zn(2+)</name>
        <dbReference type="ChEBI" id="CHEBI:29105"/>
        <label>2</label>
    </ligand>
</feature>
<dbReference type="CDD" id="cd17929">
    <property type="entry name" value="DEXHc_priA"/>
    <property type="match status" value="1"/>
</dbReference>
<comment type="caution">
    <text evidence="14">The sequence shown here is derived from an EMBL/GenBank/DDBJ whole genome shotgun (WGS) entry which is preliminary data.</text>
</comment>
<dbReference type="InterPro" id="IPR014001">
    <property type="entry name" value="Helicase_ATP-bd"/>
</dbReference>
<keyword evidence="9 11" id="KW-0238">DNA-binding</keyword>
<feature type="binding site" evidence="11">
    <location>
        <position position="391"/>
    </location>
    <ligand>
        <name>Zn(2+)</name>
        <dbReference type="ChEBI" id="CHEBI:29105"/>
        <label>1</label>
    </ligand>
</feature>
<keyword evidence="6 11" id="KW-0347">Helicase</keyword>